<gene>
    <name evidence="2" type="primary">PPUP9740</name>
</gene>
<organism evidence="2">
    <name type="scientific">Poeciliopsis prolifica</name>
    <name type="common">blackstripe livebearer</name>
    <dbReference type="NCBI Taxonomy" id="188132"/>
    <lineage>
        <taxon>Eukaryota</taxon>
        <taxon>Metazoa</taxon>
        <taxon>Chordata</taxon>
        <taxon>Craniata</taxon>
        <taxon>Vertebrata</taxon>
        <taxon>Euteleostomi</taxon>
        <taxon>Actinopterygii</taxon>
        <taxon>Neopterygii</taxon>
        <taxon>Teleostei</taxon>
        <taxon>Neoteleostei</taxon>
        <taxon>Acanthomorphata</taxon>
        <taxon>Ovalentaria</taxon>
        <taxon>Atherinomorphae</taxon>
        <taxon>Cyprinodontiformes</taxon>
        <taxon>Poeciliidae</taxon>
        <taxon>Poeciliinae</taxon>
        <taxon>Poeciliopsis</taxon>
    </lineage>
</organism>
<evidence type="ECO:0000256" key="1">
    <source>
        <dbReference type="SAM" id="MobiDB-lite"/>
    </source>
</evidence>
<accession>A0A0S7EGN9</accession>
<dbReference type="EMBL" id="GBYX01477998">
    <property type="protein sequence ID" value="JAO03692.1"/>
    <property type="molecule type" value="Transcribed_RNA"/>
</dbReference>
<reference evidence="2" key="1">
    <citation type="submission" date="2014-12" db="EMBL/GenBank/DDBJ databases">
        <title>Parallel Evolution in Life History Adaptation Evident in the Tissue-Specific Poeciliopsis prolifica transcriptome.</title>
        <authorList>
            <person name="Jue N.K."/>
            <person name="Foley R.J."/>
            <person name="Obergfell C."/>
            <person name="Reznick D.N."/>
            <person name="O'Neill R.J."/>
            <person name="O'Neill M.J."/>
        </authorList>
    </citation>
    <scope>NUCLEOTIDE SEQUENCE</scope>
</reference>
<dbReference type="AlphaFoldDB" id="A0A0S7EGN9"/>
<protein>
    <submittedName>
        <fullName evidence="2">PPUP9740</fullName>
    </submittedName>
</protein>
<feature type="region of interest" description="Disordered" evidence="1">
    <location>
        <begin position="1"/>
        <end position="39"/>
    </location>
</feature>
<proteinExistence type="predicted"/>
<sequence length="109" mass="11793">MCSVQQCFKGQRSSAGRSVLTSLSPALRGKAEGDDASEQNVRRFHVPVPQAAANEVQRRTRRPWYQLVPGHIMPRLCCPGGVGVDYSRDVCDFIPGRCLPAAGSQPPTG</sequence>
<name>A0A0S7EGN9_9TELE</name>
<evidence type="ECO:0000313" key="2">
    <source>
        <dbReference type="EMBL" id="JAO03692.1"/>
    </source>
</evidence>
<feature type="compositionally biased region" description="Polar residues" evidence="1">
    <location>
        <begin position="1"/>
        <end position="24"/>
    </location>
</feature>